<dbReference type="AlphaFoldDB" id="A0ABC8UDV8"/>
<reference evidence="2 3" key="1">
    <citation type="submission" date="2024-02" db="EMBL/GenBank/DDBJ databases">
        <authorList>
            <person name="Vignale AGUSTIN F."/>
            <person name="Sosa J E."/>
            <person name="Modenutti C."/>
        </authorList>
    </citation>
    <scope>NUCLEOTIDE SEQUENCE [LARGE SCALE GENOMIC DNA]</scope>
</reference>
<sequence length="89" mass="10430">MLSNDYGSEALAICMRRWNQFINIHLNSQASPPVHSFTPQLKSGSKKLTEKYTELKTSEKFESFIKKKRRKNAAKDHRFMPCRRPSNNE</sequence>
<accession>A0ABC8UDV8</accession>
<dbReference type="EMBL" id="CAUOFW020007531">
    <property type="protein sequence ID" value="CAK9179533.1"/>
    <property type="molecule type" value="Genomic_DNA"/>
</dbReference>
<proteinExistence type="predicted"/>
<feature type="region of interest" description="Disordered" evidence="1">
    <location>
        <begin position="67"/>
        <end position="89"/>
    </location>
</feature>
<protein>
    <submittedName>
        <fullName evidence="2">Uncharacterized protein</fullName>
    </submittedName>
</protein>
<organism evidence="2 3">
    <name type="scientific">Ilex paraguariensis</name>
    <name type="common">yerba mate</name>
    <dbReference type="NCBI Taxonomy" id="185542"/>
    <lineage>
        <taxon>Eukaryota</taxon>
        <taxon>Viridiplantae</taxon>
        <taxon>Streptophyta</taxon>
        <taxon>Embryophyta</taxon>
        <taxon>Tracheophyta</taxon>
        <taxon>Spermatophyta</taxon>
        <taxon>Magnoliopsida</taxon>
        <taxon>eudicotyledons</taxon>
        <taxon>Gunneridae</taxon>
        <taxon>Pentapetalae</taxon>
        <taxon>asterids</taxon>
        <taxon>campanulids</taxon>
        <taxon>Aquifoliales</taxon>
        <taxon>Aquifoliaceae</taxon>
        <taxon>Ilex</taxon>
    </lineage>
</organism>
<keyword evidence="3" id="KW-1185">Reference proteome</keyword>
<evidence type="ECO:0000256" key="1">
    <source>
        <dbReference type="SAM" id="MobiDB-lite"/>
    </source>
</evidence>
<comment type="caution">
    <text evidence="2">The sequence shown here is derived from an EMBL/GenBank/DDBJ whole genome shotgun (WGS) entry which is preliminary data.</text>
</comment>
<evidence type="ECO:0000313" key="3">
    <source>
        <dbReference type="Proteomes" id="UP001642360"/>
    </source>
</evidence>
<dbReference type="Proteomes" id="UP001642360">
    <property type="component" value="Unassembled WGS sequence"/>
</dbReference>
<name>A0ABC8UDV8_9AQUA</name>
<gene>
    <name evidence="2" type="ORF">ILEXP_LOCUS49470</name>
</gene>
<evidence type="ECO:0000313" key="2">
    <source>
        <dbReference type="EMBL" id="CAK9179533.1"/>
    </source>
</evidence>